<protein>
    <submittedName>
        <fullName evidence="8">LacI family transcriptional regulator</fullName>
    </submittedName>
</protein>
<sequence>MTIKEIAKLAGVSISTVSKILNNYDDVSEETKQRVMKIIEEHRYQPSFSSRASAAKKSNLIGVIYAGKVNAEFNHLFFIDVINSFKKRIGLLGYDLIFFSNEKFHSAGEDYLARCNYYQVDGCVLINGNELEPSISELDQSDIPCIGIDLELKGKRSGFIMSDNSKIAYKVVEQFYLQGYKEIGFLGATMSPISKMREESFKQAMQNFGLTINDNWFANGSDFFEESGYTAMSSILQQGPPPTALFAASDLLAIGAMRALKEHGYSTPHDVAIIGCDDIEACKYIDPPLTTVRQDKEKIGLLAALMLFDLINNQLSSSSVMVEPELIIRQTCNLQVEPL</sequence>
<dbReference type="InterPro" id="IPR001387">
    <property type="entry name" value="Cro/C1-type_HTH"/>
</dbReference>
<dbReference type="PROSITE" id="PS50937">
    <property type="entry name" value="HTH_MERR_2"/>
    <property type="match status" value="1"/>
</dbReference>
<dbReference type="SUPFAM" id="SSF47413">
    <property type="entry name" value="lambda repressor-like DNA-binding domains"/>
    <property type="match status" value="1"/>
</dbReference>
<reference evidence="8 9" key="1">
    <citation type="submission" date="2017-03" db="EMBL/GenBank/DDBJ databases">
        <title>Isolation of Levoglucosan Utilizing Bacteria.</title>
        <authorList>
            <person name="Arya A.S."/>
        </authorList>
    </citation>
    <scope>NUCLEOTIDE SEQUENCE [LARGE SCALE GENOMIC DNA]</scope>
    <source>
        <strain evidence="8 9">MEC069</strain>
    </source>
</reference>
<dbReference type="PANTHER" id="PTHR30146:SF148">
    <property type="entry name" value="HTH-TYPE TRANSCRIPTIONAL REPRESSOR PURR-RELATED"/>
    <property type="match status" value="1"/>
</dbReference>
<evidence type="ECO:0000313" key="9">
    <source>
        <dbReference type="Proteomes" id="UP000298246"/>
    </source>
</evidence>
<evidence type="ECO:0000259" key="7">
    <source>
        <dbReference type="PROSITE" id="PS50943"/>
    </source>
</evidence>
<keyword evidence="1" id="KW-0678">Repressor</keyword>
<dbReference type="SUPFAM" id="SSF53822">
    <property type="entry name" value="Periplasmic binding protein-like I"/>
    <property type="match status" value="1"/>
</dbReference>
<dbReference type="GO" id="GO:0003700">
    <property type="term" value="F:DNA-binding transcription factor activity"/>
    <property type="evidence" value="ECO:0007669"/>
    <property type="project" value="TreeGrafter"/>
</dbReference>
<name>A0A4Y8PU23_9BACL</name>
<dbReference type="CDD" id="cd06267">
    <property type="entry name" value="PBP1_LacI_sugar_binding-like"/>
    <property type="match status" value="1"/>
</dbReference>
<accession>A0A4Y8PU23</accession>
<comment type="caution">
    <text evidence="8">The sequence shown here is derived from an EMBL/GenBank/DDBJ whole genome shotgun (WGS) entry which is preliminary data.</text>
</comment>
<dbReference type="OrthoDB" id="9775106at2"/>
<proteinExistence type="predicted"/>
<dbReference type="CDD" id="cd01392">
    <property type="entry name" value="HTH_LacI"/>
    <property type="match status" value="1"/>
</dbReference>
<feature type="domain" description="HTH lacI-type" evidence="5">
    <location>
        <begin position="1"/>
        <end position="55"/>
    </location>
</feature>
<dbReference type="Pfam" id="PF13377">
    <property type="entry name" value="Peripla_BP_3"/>
    <property type="match status" value="1"/>
</dbReference>
<dbReference type="InterPro" id="IPR000551">
    <property type="entry name" value="MerR-type_HTH_dom"/>
</dbReference>
<organism evidence="8 9">
    <name type="scientific">Paenibacillus athensensis</name>
    <dbReference type="NCBI Taxonomy" id="1967502"/>
    <lineage>
        <taxon>Bacteria</taxon>
        <taxon>Bacillati</taxon>
        <taxon>Bacillota</taxon>
        <taxon>Bacilli</taxon>
        <taxon>Bacillales</taxon>
        <taxon>Paenibacillaceae</taxon>
        <taxon>Paenibacillus</taxon>
    </lineage>
</organism>
<keyword evidence="9" id="KW-1185">Reference proteome</keyword>
<keyword evidence="3" id="KW-0238">DNA-binding</keyword>
<dbReference type="Pfam" id="PF00356">
    <property type="entry name" value="LacI"/>
    <property type="match status" value="1"/>
</dbReference>
<dbReference type="PROSITE" id="PS50943">
    <property type="entry name" value="HTH_CROC1"/>
    <property type="match status" value="1"/>
</dbReference>
<dbReference type="InterPro" id="IPR028082">
    <property type="entry name" value="Peripla_BP_I"/>
</dbReference>
<dbReference type="InterPro" id="IPR046335">
    <property type="entry name" value="LacI/GalR-like_sensor"/>
</dbReference>
<evidence type="ECO:0000256" key="3">
    <source>
        <dbReference type="ARBA" id="ARBA00023125"/>
    </source>
</evidence>
<dbReference type="InterPro" id="IPR010982">
    <property type="entry name" value="Lambda_DNA-bd_dom_sf"/>
</dbReference>
<dbReference type="Gene3D" id="1.10.260.40">
    <property type="entry name" value="lambda repressor-like DNA-binding domains"/>
    <property type="match status" value="1"/>
</dbReference>
<feature type="domain" description="HTH cro/C1-type" evidence="7">
    <location>
        <begin position="1"/>
        <end position="45"/>
    </location>
</feature>
<gene>
    <name evidence="8" type="ORF">B5M42_21400</name>
</gene>
<keyword evidence="4" id="KW-0804">Transcription</keyword>
<dbReference type="Gene3D" id="3.40.50.2300">
    <property type="match status" value="2"/>
</dbReference>
<dbReference type="InterPro" id="IPR000843">
    <property type="entry name" value="HTH_LacI"/>
</dbReference>
<evidence type="ECO:0000256" key="2">
    <source>
        <dbReference type="ARBA" id="ARBA00023015"/>
    </source>
</evidence>
<evidence type="ECO:0000313" key="8">
    <source>
        <dbReference type="EMBL" id="TFE84078.1"/>
    </source>
</evidence>
<evidence type="ECO:0000259" key="5">
    <source>
        <dbReference type="PROSITE" id="PS50932"/>
    </source>
</evidence>
<dbReference type="SMART" id="SM00354">
    <property type="entry name" value="HTH_LACI"/>
    <property type="match status" value="1"/>
</dbReference>
<dbReference type="Proteomes" id="UP000298246">
    <property type="component" value="Unassembled WGS sequence"/>
</dbReference>
<dbReference type="PROSITE" id="PS50932">
    <property type="entry name" value="HTH_LACI_2"/>
    <property type="match status" value="1"/>
</dbReference>
<dbReference type="GO" id="GO:0000976">
    <property type="term" value="F:transcription cis-regulatory region binding"/>
    <property type="evidence" value="ECO:0007669"/>
    <property type="project" value="TreeGrafter"/>
</dbReference>
<dbReference type="EMBL" id="MYFO01000039">
    <property type="protein sequence ID" value="TFE84078.1"/>
    <property type="molecule type" value="Genomic_DNA"/>
</dbReference>
<dbReference type="PROSITE" id="PS00356">
    <property type="entry name" value="HTH_LACI_1"/>
    <property type="match status" value="1"/>
</dbReference>
<feature type="domain" description="HTH merR-type" evidence="6">
    <location>
        <begin position="1"/>
        <end position="17"/>
    </location>
</feature>
<evidence type="ECO:0000256" key="1">
    <source>
        <dbReference type="ARBA" id="ARBA00022491"/>
    </source>
</evidence>
<keyword evidence="2" id="KW-0805">Transcription regulation</keyword>
<dbReference type="PRINTS" id="PR00036">
    <property type="entry name" value="HTHLACI"/>
</dbReference>
<evidence type="ECO:0000259" key="6">
    <source>
        <dbReference type="PROSITE" id="PS50937"/>
    </source>
</evidence>
<dbReference type="PANTHER" id="PTHR30146">
    <property type="entry name" value="LACI-RELATED TRANSCRIPTIONAL REPRESSOR"/>
    <property type="match status" value="1"/>
</dbReference>
<dbReference type="AlphaFoldDB" id="A0A4Y8PU23"/>
<evidence type="ECO:0000256" key="4">
    <source>
        <dbReference type="ARBA" id="ARBA00023163"/>
    </source>
</evidence>